<dbReference type="EMBL" id="JAUNZN010000001">
    <property type="protein sequence ID" value="KAK4830400.1"/>
    <property type="molecule type" value="Genomic_DNA"/>
</dbReference>
<feature type="compositionally biased region" description="Low complexity" evidence="1">
    <location>
        <begin position="78"/>
        <end position="94"/>
    </location>
</feature>
<sequence>MAASPAAAFALPRLPAAGERPQAVLGSRPPGRWRCRERPGWPRVSRTGLRVCAGKGRAEPSRAARPRCGLTPPPARSAEAGTETAPPAAGAQEGPRGRPGRRRHLAAAAAPTPAEPVAARGAGRPGGGAEGGARAAGNAPGGGGGAPAAARPRAALPAGERPAEPRGAKPRGALLLPSRRPCAASSSRGRKRISPAEALEAREAAPRPCPPLAVRGVSPSAFGEGSVGRGVCSLHVFRLLAVGLRGD</sequence>
<accession>A0AAN7NQW7</accession>
<dbReference type="AlphaFoldDB" id="A0AAN7NQW7"/>
<name>A0AAN7NQW7_MYCAM</name>
<feature type="compositionally biased region" description="Low complexity" evidence="1">
    <location>
        <begin position="147"/>
        <end position="160"/>
    </location>
</feature>
<feature type="region of interest" description="Disordered" evidence="1">
    <location>
        <begin position="1"/>
        <end position="211"/>
    </location>
</feature>
<dbReference type="Proteomes" id="UP001333110">
    <property type="component" value="Unassembled WGS sequence"/>
</dbReference>
<feature type="compositionally biased region" description="Low complexity" evidence="1">
    <location>
        <begin position="1"/>
        <end position="17"/>
    </location>
</feature>
<proteinExistence type="predicted"/>
<feature type="compositionally biased region" description="Low complexity" evidence="1">
    <location>
        <begin position="106"/>
        <end position="122"/>
    </location>
</feature>
<reference evidence="2 3" key="1">
    <citation type="journal article" date="2023" name="J. Hered.">
        <title>Chromosome-level genome of the wood stork (Mycteria americana) provides insight into avian chromosome evolution.</title>
        <authorList>
            <person name="Flamio R. Jr."/>
            <person name="Ramstad K.M."/>
        </authorList>
    </citation>
    <scope>NUCLEOTIDE SEQUENCE [LARGE SCALE GENOMIC DNA]</scope>
    <source>
        <strain evidence="2">JAX WOST 10</strain>
    </source>
</reference>
<organism evidence="2 3">
    <name type="scientific">Mycteria americana</name>
    <name type="common">Wood stork</name>
    <dbReference type="NCBI Taxonomy" id="33587"/>
    <lineage>
        <taxon>Eukaryota</taxon>
        <taxon>Metazoa</taxon>
        <taxon>Chordata</taxon>
        <taxon>Craniata</taxon>
        <taxon>Vertebrata</taxon>
        <taxon>Euteleostomi</taxon>
        <taxon>Archelosauria</taxon>
        <taxon>Archosauria</taxon>
        <taxon>Dinosauria</taxon>
        <taxon>Saurischia</taxon>
        <taxon>Theropoda</taxon>
        <taxon>Coelurosauria</taxon>
        <taxon>Aves</taxon>
        <taxon>Neognathae</taxon>
        <taxon>Neoaves</taxon>
        <taxon>Aequornithes</taxon>
        <taxon>Ciconiiformes</taxon>
        <taxon>Ciconiidae</taxon>
        <taxon>Mycteria</taxon>
    </lineage>
</organism>
<evidence type="ECO:0000313" key="3">
    <source>
        <dbReference type="Proteomes" id="UP001333110"/>
    </source>
</evidence>
<evidence type="ECO:0000313" key="2">
    <source>
        <dbReference type="EMBL" id="KAK4830400.1"/>
    </source>
</evidence>
<feature type="compositionally biased region" description="Low complexity" evidence="1">
    <location>
        <begin position="177"/>
        <end position="187"/>
    </location>
</feature>
<comment type="caution">
    <text evidence="2">The sequence shown here is derived from an EMBL/GenBank/DDBJ whole genome shotgun (WGS) entry which is preliminary data.</text>
</comment>
<evidence type="ECO:0000256" key="1">
    <source>
        <dbReference type="SAM" id="MobiDB-lite"/>
    </source>
</evidence>
<gene>
    <name evidence="2" type="ORF">QYF61_010911</name>
</gene>
<protein>
    <submittedName>
        <fullName evidence="2">Uncharacterized protein</fullName>
    </submittedName>
</protein>
<keyword evidence="3" id="KW-1185">Reference proteome</keyword>